<dbReference type="InterPro" id="IPR050469">
    <property type="entry name" value="Diguanylate_Cyclase"/>
</dbReference>
<dbReference type="SUPFAM" id="SSF55073">
    <property type="entry name" value="Nucleotide cyclase"/>
    <property type="match status" value="1"/>
</dbReference>
<organism evidence="3 4">
    <name type="scientific">Paenibacillus thailandensis</name>
    <dbReference type="NCBI Taxonomy" id="393250"/>
    <lineage>
        <taxon>Bacteria</taxon>
        <taxon>Bacillati</taxon>
        <taxon>Bacillota</taxon>
        <taxon>Bacilli</taxon>
        <taxon>Bacillales</taxon>
        <taxon>Paenibacillaceae</taxon>
        <taxon>Paenibacillus</taxon>
    </lineage>
</organism>
<dbReference type="RefSeq" id="WP_379277980.1">
    <property type="nucleotide sequence ID" value="NZ_JBHUGT010000037.1"/>
</dbReference>
<evidence type="ECO:0000259" key="2">
    <source>
        <dbReference type="PROSITE" id="PS50887"/>
    </source>
</evidence>
<reference evidence="4" key="1">
    <citation type="journal article" date="2019" name="Int. J. Syst. Evol. Microbiol.">
        <title>The Global Catalogue of Microorganisms (GCM) 10K type strain sequencing project: providing services to taxonomists for standard genome sequencing and annotation.</title>
        <authorList>
            <consortium name="The Broad Institute Genomics Platform"/>
            <consortium name="The Broad Institute Genome Sequencing Center for Infectious Disease"/>
            <person name="Wu L."/>
            <person name="Ma J."/>
        </authorList>
    </citation>
    <scope>NUCLEOTIDE SEQUENCE [LARGE SCALE GENOMIC DNA]</scope>
    <source>
        <strain evidence="4">TISTR 1827</strain>
    </source>
</reference>
<evidence type="ECO:0000256" key="1">
    <source>
        <dbReference type="SAM" id="Phobius"/>
    </source>
</evidence>
<protein>
    <submittedName>
        <fullName evidence="3">GGDEF domain-containing protein</fullName>
    </submittedName>
</protein>
<dbReference type="PANTHER" id="PTHR45138:SF9">
    <property type="entry name" value="DIGUANYLATE CYCLASE DGCM-RELATED"/>
    <property type="match status" value="1"/>
</dbReference>
<sequence length="392" mass="43708">MTIITWLAGPNGQIFCSAAVMTILVLMLFMAVRLYASYKNKKIYRLLILSIPLFLLQHAALVYAPYAGGQVRPWMNQAATLLQIVSFIIINFVFLKLYAQRSVRPRGLPFVFMTVTAFVIAAVQVVFVVSNGLTEKAADDLHFLALDFYGLIATFMILLDTRGAELNIKYSASLIVYFVFGLARLAAEYVFRDTVEWLLVLTNLLPVVYFGLLFLLLFEWVIERLLVTYQSSITDGLTGLYNRRYFQLKAEQLLRKPKGMAIIFCDIDNFKKLNDTQGHHKADGVLKQVAEIIKEEASGIGSAGRYGGEELLACISLDKVKAQEVAETIRKRVESETIVTVSVGVGTSKDGASVQDIVKLADQAMYHSKTTGKNKVTLYGKMPKQRSASVPV</sequence>
<feature type="transmembrane region" description="Helical" evidence="1">
    <location>
        <begin position="43"/>
        <end position="66"/>
    </location>
</feature>
<gene>
    <name evidence="3" type="ORF">ACFSW5_21920</name>
</gene>
<evidence type="ECO:0000313" key="3">
    <source>
        <dbReference type="EMBL" id="MFD2662917.1"/>
    </source>
</evidence>
<dbReference type="PROSITE" id="PS50887">
    <property type="entry name" value="GGDEF"/>
    <property type="match status" value="1"/>
</dbReference>
<evidence type="ECO:0000313" key="4">
    <source>
        <dbReference type="Proteomes" id="UP001597493"/>
    </source>
</evidence>
<keyword evidence="4" id="KW-1185">Reference proteome</keyword>
<dbReference type="CDD" id="cd01949">
    <property type="entry name" value="GGDEF"/>
    <property type="match status" value="1"/>
</dbReference>
<dbReference type="InterPro" id="IPR000160">
    <property type="entry name" value="GGDEF_dom"/>
</dbReference>
<accession>A0ABW5R2V8</accession>
<name>A0ABW5R2V8_9BACL</name>
<dbReference type="Pfam" id="PF00990">
    <property type="entry name" value="GGDEF"/>
    <property type="match status" value="1"/>
</dbReference>
<dbReference type="Gene3D" id="3.30.70.270">
    <property type="match status" value="1"/>
</dbReference>
<feature type="transmembrane region" description="Helical" evidence="1">
    <location>
        <begin position="141"/>
        <end position="159"/>
    </location>
</feature>
<keyword evidence="1" id="KW-0812">Transmembrane</keyword>
<feature type="transmembrane region" description="Helical" evidence="1">
    <location>
        <begin position="197"/>
        <end position="222"/>
    </location>
</feature>
<feature type="transmembrane region" description="Helical" evidence="1">
    <location>
        <begin position="171"/>
        <end position="191"/>
    </location>
</feature>
<dbReference type="PANTHER" id="PTHR45138">
    <property type="entry name" value="REGULATORY COMPONENTS OF SENSORY TRANSDUCTION SYSTEM"/>
    <property type="match status" value="1"/>
</dbReference>
<keyword evidence="1" id="KW-0472">Membrane</keyword>
<feature type="domain" description="GGDEF" evidence="2">
    <location>
        <begin position="258"/>
        <end position="381"/>
    </location>
</feature>
<comment type="caution">
    <text evidence="3">The sequence shown here is derived from an EMBL/GenBank/DDBJ whole genome shotgun (WGS) entry which is preliminary data.</text>
</comment>
<proteinExistence type="predicted"/>
<keyword evidence="1" id="KW-1133">Transmembrane helix</keyword>
<dbReference type="NCBIfam" id="TIGR00254">
    <property type="entry name" value="GGDEF"/>
    <property type="match status" value="1"/>
</dbReference>
<feature type="transmembrane region" description="Helical" evidence="1">
    <location>
        <begin position="12"/>
        <end position="36"/>
    </location>
</feature>
<dbReference type="InterPro" id="IPR043128">
    <property type="entry name" value="Rev_trsase/Diguanyl_cyclase"/>
</dbReference>
<feature type="transmembrane region" description="Helical" evidence="1">
    <location>
        <begin position="78"/>
        <end position="98"/>
    </location>
</feature>
<dbReference type="Proteomes" id="UP001597493">
    <property type="component" value="Unassembled WGS sequence"/>
</dbReference>
<dbReference type="EMBL" id="JBHUMY010000033">
    <property type="protein sequence ID" value="MFD2662917.1"/>
    <property type="molecule type" value="Genomic_DNA"/>
</dbReference>
<dbReference type="InterPro" id="IPR029787">
    <property type="entry name" value="Nucleotide_cyclase"/>
</dbReference>
<feature type="transmembrane region" description="Helical" evidence="1">
    <location>
        <begin position="110"/>
        <end position="129"/>
    </location>
</feature>
<dbReference type="SMART" id="SM00267">
    <property type="entry name" value="GGDEF"/>
    <property type="match status" value="1"/>
</dbReference>